<proteinExistence type="predicted"/>
<dbReference type="PANTHER" id="PTHR15678:SF6">
    <property type="entry name" value="BRIDGE-LIKE LIPID TRANSFER PROTEIN FAMILY MEMBER 2"/>
    <property type="match status" value="1"/>
</dbReference>
<accession>A0A922M2R5</accession>
<sequence>MQYYATVSAADRDTLLENIQWVSVEEIEERWQSAEISTLPDVPRLVGSGHSAGGLQRIVSRCACEFYYVSHEEAESVSGQGTGWAQQQPYDSFTLMHHDLNVCTNSLQYAMLLDVVNNVVLHVEPERRRTLERRARMRFQLQLHQDQDPRQLIHKLQTQVRESLARLRRLEKEYYLKNRSMTGNDPAAMDELKNLDDQSRSSISALEMYPIALDTFLGLISKNVIMFEGVECKVTNVYYEKEDLATWYTKTSRSDDSVEHQLEVGYVRVKNLLPNEPFPEVRYLYLMHTLLNL</sequence>
<name>A0A922M2R5_SPOEX</name>
<comment type="caution">
    <text evidence="1">The sequence shown here is derived from an EMBL/GenBank/DDBJ whole genome shotgun (WGS) entry which is preliminary data.</text>
</comment>
<dbReference type="AlphaFoldDB" id="A0A922M2R5"/>
<organism evidence="1 2">
    <name type="scientific">Spodoptera exigua</name>
    <name type="common">Beet armyworm</name>
    <name type="synonym">Noctua fulgens</name>
    <dbReference type="NCBI Taxonomy" id="7107"/>
    <lineage>
        <taxon>Eukaryota</taxon>
        <taxon>Metazoa</taxon>
        <taxon>Ecdysozoa</taxon>
        <taxon>Arthropoda</taxon>
        <taxon>Hexapoda</taxon>
        <taxon>Insecta</taxon>
        <taxon>Pterygota</taxon>
        <taxon>Neoptera</taxon>
        <taxon>Endopterygota</taxon>
        <taxon>Lepidoptera</taxon>
        <taxon>Glossata</taxon>
        <taxon>Ditrysia</taxon>
        <taxon>Noctuoidea</taxon>
        <taxon>Noctuidae</taxon>
        <taxon>Amphipyrinae</taxon>
        <taxon>Spodoptera</taxon>
    </lineage>
</organism>
<dbReference type="PANTHER" id="PTHR15678">
    <property type="entry name" value="ANTIGEN MLAA-22-RELATED"/>
    <property type="match status" value="1"/>
</dbReference>
<protein>
    <submittedName>
        <fullName evidence="1">Uncharacterized protein</fullName>
    </submittedName>
</protein>
<dbReference type="EMBL" id="JACEFF010000871">
    <property type="protein sequence ID" value="KAH9629249.1"/>
    <property type="molecule type" value="Genomic_DNA"/>
</dbReference>
<evidence type="ECO:0000313" key="1">
    <source>
        <dbReference type="EMBL" id="KAH9629249.1"/>
    </source>
</evidence>
<dbReference type="Proteomes" id="UP000814243">
    <property type="component" value="Unassembled WGS sequence"/>
</dbReference>
<dbReference type="InterPro" id="IPR045167">
    <property type="entry name" value="Hobbit"/>
</dbReference>
<reference evidence="1" key="1">
    <citation type="journal article" date="2021" name="G3 (Bethesda)">
        <title>Genome and transcriptome analysis of the beet armyworm Spodoptera exigua reveals targets for pest control. .</title>
        <authorList>
            <person name="Simon S."/>
            <person name="Breeschoten T."/>
            <person name="Jansen H.J."/>
            <person name="Dirks R.P."/>
            <person name="Schranz M.E."/>
            <person name="Ros V.I.D."/>
        </authorList>
    </citation>
    <scope>NUCLEOTIDE SEQUENCE</scope>
    <source>
        <strain evidence="1">TB_SE_WUR_2020</strain>
    </source>
</reference>
<dbReference type="Pfam" id="PF10344">
    <property type="entry name" value="Hobbit"/>
    <property type="match status" value="1"/>
</dbReference>
<evidence type="ECO:0000313" key="2">
    <source>
        <dbReference type="Proteomes" id="UP000814243"/>
    </source>
</evidence>
<gene>
    <name evidence="1" type="ORF">HF086_008331</name>
</gene>